<dbReference type="InterPro" id="IPR001810">
    <property type="entry name" value="F-box_dom"/>
</dbReference>
<dbReference type="InterPro" id="IPR036047">
    <property type="entry name" value="F-box-like_dom_sf"/>
</dbReference>
<keyword evidence="2" id="KW-1185">Reference proteome</keyword>
<dbReference type="InterPro" id="IPR006527">
    <property type="entry name" value="F-box-assoc_dom_typ1"/>
</dbReference>
<accession>A0A6P6U8T0</accession>
<dbReference type="NCBIfam" id="TIGR01640">
    <property type="entry name" value="F_box_assoc_1"/>
    <property type="match status" value="1"/>
</dbReference>
<dbReference type="Gene3D" id="1.20.1280.50">
    <property type="match status" value="1"/>
</dbReference>
<evidence type="ECO:0000313" key="3">
    <source>
        <dbReference type="RefSeq" id="XP_027086347.1"/>
    </source>
</evidence>
<organism evidence="2 3">
    <name type="scientific">Coffea arabica</name>
    <name type="common">Arabian coffee</name>
    <dbReference type="NCBI Taxonomy" id="13443"/>
    <lineage>
        <taxon>Eukaryota</taxon>
        <taxon>Viridiplantae</taxon>
        <taxon>Streptophyta</taxon>
        <taxon>Embryophyta</taxon>
        <taxon>Tracheophyta</taxon>
        <taxon>Spermatophyta</taxon>
        <taxon>Magnoliopsida</taxon>
        <taxon>eudicotyledons</taxon>
        <taxon>Gunneridae</taxon>
        <taxon>Pentapetalae</taxon>
        <taxon>asterids</taxon>
        <taxon>lamiids</taxon>
        <taxon>Gentianales</taxon>
        <taxon>Rubiaceae</taxon>
        <taxon>Ixoroideae</taxon>
        <taxon>Gardenieae complex</taxon>
        <taxon>Bertiereae - Coffeeae clade</taxon>
        <taxon>Coffeeae</taxon>
        <taxon>Coffea</taxon>
    </lineage>
</organism>
<sequence length="513" mass="59305">MMKRKRNSKALRAGCKGKREASEEVAHFGTSITDVPEPIFKNIVLRLPIRAIIMCKCVCKPWRRVISDPQFAKMHFELAQPCPLVRTLGNARVARMLHLIEPSDVDNYDSFSDSRFAKHLRLNYGRDFYLKLDTKLKIPLRNAEQMPQPHNVSDTKSRLSSERGFKKRCVKVRPKEHKFQIVNSCKGFVCLSEPSSNNPLVVCNPVTGEYLNLPGTDESDNNTEKDMVSCGFGLCEETNRYKVVKMIDQGYFESVYRCPITGEKSYKKTLVEVHTLGTGTWRRIGYAPYYHSKLKFTTYLNGFLHWISLDFGKRILIYCFDLGREEFKSVQLPPLGDYFDPIIRWNNQCNTSLGVLRGSLCLCTWSGYDSLDIWVMKKYGEPKTWTKIVSTYSLCVERWPYCVYQPISFEENKGLLMFLSPKSAFIYYQPENYGRWKYFRILDVKTKYEAIAHVPSLISLKDVLNGDGMEILNINLRCSEYKLLGETKAIYLQEVIREAETDTDHSPSEGDYD</sequence>
<dbReference type="InterPro" id="IPR017451">
    <property type="entry name" value="F-box-assoc_interact_dom"/>
</dbReference>
<name>A0A6P6U8T0_COFAR</name>
<reference evidence="3" key="2">
    <citation type="submission" date="2025-08" db="UniProtKB">
        <authorList>
            <consortium name="RefSeq"/>
        </authorList>
    </citation>
    <scope>IDENTIFICATION</scope>
    <source>
        <tissue evidence="3">Leaves</tissue>
    </source>
</reference>
<evidence type="ECO:0000313" key="2">
    <source>
        <dbReference type="Proteomes" id="UP001652660"/>
    </source>
</evidence>
<protein>
    <submittedName>
        <fullName evidence="3">F-box protein At3g07870 isoform X1</fullName>
    </submittedName>
</protein>
<proteinExistence type="predicted"/>
<dbReference type="Pfam" id="PF00646">
    <property type="entry name" value="F-box"/>
    <property type="match status" value="1"/>
</dbReference>
<gene>
    <name evidence="3" type="primary">LOC113708083</name>
</gene>
<dbReference type="PANTHER" id="PTHR31672:SF13">
    <property type="entry name" value="F-BOX PROTEIN CPR30-LIKE"/>
    <property type="match status" value="1"/>
</dbReference>
<dbReference type="OrthoDB" id="610337at2759"/>
<reference evidence="2" key="1">
    <citation type="journal article" date="2025" name="Foods">
        <title>Unveiling the Microbial Signatures of Arabica Coffee Cherries: Insights into Ripeness Specific Diversity, Functional Traits, and Implications for Quality and Safety.</title>
        <authorList>
            <consortium name="RefSeq"/>
            <person name="Tenea G.N."/>
            <person name="Cifuentes V."/>
            <person name="Reyes P."/>
            <person name="Cevallos-Vallejos M."/>
        </authorList>
    </citation>
    <scope>NUCLEOTIDE SEQUENCE [LARGE SCALE GENOMIC DNA]</scope>
</reference>
<dbReference type="InterPro" id="IPR050796">
    <property type="entry name" value="SCF_F-box_component"/>
</dbReference>
<dbReference type="SUPFAM" id="SSF81383">
    <property type="entry name" value="F-box domain"/>
    <property type="match status" value="1"/>
</dbReference>
<dbReference type="GeneID" id="113708083"/>
<feature type="domain" description="F-box" evidence="1">
    <location>
        <begin position="29"/>
        <end position="74"/>
    </location>
</feature>
<dbReference type="PANTHER" id="PTHR31672">
    <property type="entry name" value="BNACNNG10540D PROTEIN"/>
    <property type="match status" value="1"/>
</dbReference>
<dbReference type="Pfam" id="PF07734">
    <property type="entry name" value="FBA_1"/>
    <property type="match status" value="1"/>
</dbReference>
<dbReference type="Proteomes" id="UP001652660">
    <property type="component" value="Chromosome 9c"/>
</dbReference>
<dbReference type="PROSITE" id="PS50181">
    <property type="entry name" value="FBOX"/>
    <property type="match status" value="1"/>
</dbReference>
<dbReference type="CDD" id="cd22157">
    <property type="entry name" value="F-box_AtFBW1-like"/>
    <property type="match status" value="1"/>
</dbReference>
<dbReference type="RefSeq" id="XP_027086347.1">
    <property type="nucleotide sequence ID" value="XM_027230546.2"/>
</dbReference>
<dbReference type="AlphaFoldDB" id="A0A6P6U8T0"/>
<evidence type="ECO:0000259" key="1">
    <source>
        <dbReference type="PROSITE" id="PS50181"/>
    </source>
</evidence>